<dbReference type="Gene3D" id="3.10.20.860">
    <property type="match status" value="1"/>
</dbReference>
<dbReference type="EMBL" id="CP029487">
    <property type="protein sequence ID" value="QCT69915.1"/>
    <property type="molecule type" value="Genomic_DNA"/>
</dbReference>
<reference evidence="1 2" key="1">
    <citation type="submission" date="2018-05" db="EMBL/GenBank/DDBJ databases">
        <title>Genome comparison of Eubacterium sp.</title>
        <authorList>
            <person name="Feng Y."/>
            <person name="Sanchez-Andrea I."/>
            <person name="Stams A.J.M."/>
            <person name="De Vos W.M."/>
        </authorList>
    </citation>
    <scope>NUCLEOTIDE SEQUENCE [LARGE SCALE GENOMIC DNA]</scope>
    <source>
        <strain evidence="1 2">YI</strain>
    </source>
</reference>
<accession>A0A4P9C5T0</accession>
<proteinExistence type="predicted"/>
<dbReference type="RefSeq" id="WP_058695061.1">
    <property type="nucleotide sequence ID" value="NZ_CABJDW020000004.1"/>
</dbReference>
<evidence type="ECO:0000313" key="2">
    <source>
        <dbReference type="Proteomes" id="UP000218387"/>
    </source>
</evidence>
<name>A0A4P9C5T0_EUBML</name>
<dbReference type="NCBIfam" id="TIGR03831">
    <property type="entry name" value="YgiT_finger"/>
    <property type="match status" value="1"/>
</dbReference>
<keyword evidence="2" id="KW-1185">Reference proteome</keyword>
<sequence length="77" mass="8579">MKCFTCGGTMEPAQTTFFSQLKNCILIVKNVPCSKCRQCGEEYFDGDTIDRLEDLMQTAENLASELLIIEYNTTAAA</sequence>
<dbReference type="Proteomes" id="UP000218387">
    <property type="component" value="Chromosome"/>
</dbReference>
<dbReference type="CDD" id="cd12870">
    <property type="entry name" value="MqsA"/>
    <property type="match status" value="1"/>
</dbReference>
<organism evidence="1 2">
    <name type="scientific">Eubacterium maltosivorans</name>
    <dbReference type="NCBI Taxonomy" id="2041044"/>
    <lineage>
        <taxon>Bacteria</taxon>
        <taxon>Bacillati</taxon>
        <taxon>Bacillota</taxon>
        <taxon>Clostridia</taxon>
        <taxon>Eubacteriales</taxon>
        <taxon>Eubacteriaceae</taxon>
        <taxon>Eubacterium</taxon>
    </lineage>
</organism>
<gene>
    <name evidence="1" type="ORF">CPZ25_000860</name>
</gene>
<dbReference type="InterPro" id="IPR022453">
    <property type="entry name" value="Znf_MqsA-type"/>
</dbReference>
<evidence type="ECO:0000313" key="1">
    <source>
        <dbReference type="EMBL" id="QCT69915.1"/>
    </source>
</evidence>
<dbReference type="AlphaFoldDB" id="A0A4P9C5T0"/>
<dbReference type="KEGG" id="emt:CPZ25_000860"/>
<protein>
    <submittedName>
        <fullName evidence="1">Type II toxin-antitoxin system MqsA family antitoxin</fullName>
    </submittedName>
</protein>